<dbReference type="Proteomes" id="UP000221250">
    <property type="component" value="Segment"/>
</dbReference>
<evidence type="ECO:0000313" key="2">
    <source>
        <dbReference type="EMBL" id="AQT28594.1"/>
    </source>
</evidence>
<name>A0A1S6L332_9CAUD</name>
<keyword evidence="3" id="KW-1185">Reference proteome</keyword>
<reference evidence="2 3" key="1">
    <citation type="submission" date="2017-01" db="EMBL/GenBank/DDBJ databases">
        <authorList>
            <person name="Mah S.A."/>
            <person name="Swanson W.J."/>
            <person name="Moy G.W."/>
            <person name="Vacquier V.D."/>
        </authorList>
    </citation>
    <scope>NUCLEOTIDE SEQUENCE [LARGE SCALE GENOMIC DNA]</scope>
</reference>
<sequence>MALIKKESNRLVRDLCIDPRSVQRVHNTFIGLSSRSAFVWRDGEIHEFAPGDIVRLPSVSAATISRLTGMQFAGTRDDGKSVFMSASNAVDVTLHGQREPLPIVDRSQLLTAALAYAETANSVASSLLAASMSAARKWATYNGRRVNIEDAHDEYELELSKGEQYSMTYLNRDRYELVMKDEPKIKFIIRGHLRAMNIAGQSDFPAEFGSVGADKNNTFTPVGGVARNMANPIAVKKDTTIYMFRKRHYLAQNLVVPLEKILDASDLAKLLSSVKPQNLPKAIAKGRQVGVKLPALENAQPVKFKQPSPRRAETLAAVYGAFFPVSPSQPNRSRIVFGKTAAEVQDRARQTITAMTSPVDYFLFETTTSDELYNLAKGGSVVIRATGLLRATYPQAQTVEMRVAGDDGEVPEYVEPAVGAPDLEIPAIDINTNDIQKLLLRNISEGFFVTGLHLAEQQPADGIRFTSAVMTDELYNRVVAGARRISAYLQQQGVANIRLPTARGRKIAEIKLKLPKPTAAQLESIQLLQDELPAMNAPGYETVKPKQPTVEITAVNIHTGMVTVRAQRGPELYGAPYDVLYSNVRRKKVF</sequence>
<dbReference type="InterPro" id="IPR046899">
    <property type="entry name" value="KMPT_N"/>
</dbReference>
<feature type="domain" description="KTSC and Metallopeptidase-like N-terminal fusion" evidence="1">
    <location>
        <begin position="137"/>
        <end position="200"/>
    </location>
</feature>
<accession>A0A1S6L332</accession>
<evidence type="ECO:0000259" key="1">
    <source>
        <dbReference type="Pfam" id="PF20294"/>
    </source>
</evidence>
<dbReference type="EMBL" id="KY448244">
    <property type="protein sequence ID" value="AQT28594.1"/>
    <property type="molecule type" value="Genomic_DNA"/>
</dbReference>
<protein>
    <recommendedName>
        <fullName evidence="1">KTSC and Metallopeptidase-like N-terminal fusion domain-containing protein</fullName>
    </recommendedName>
</protein>
<evidence type="ECO:0000313" key="3">
    <source>
        <dbReference type="Proteomes" id="UP000221250"/>
    </source>
</evidence>
<proteinExistence type="predicted"/>
<organism evidence="2 3">
    <name type="scientific">Erwinia phage vB_EamM_Yoloswag</name>
    <dbReference type="NCBI Taxonomy" id="1958956"/>
    <lineage>
        <taxon>Viruses</taxon>
        <taxon>Duplodnaviria</taxon>
        <taxon>Heunggongvirae</taxon>
        <taxon>Uroviricota</taxon>
        <taxon>Caudoviricetes</taxon>
        <taxon>Yoloswagvirus</taxon>
        <taxon>Yoloswagvirus yoloswag</taxon>
    </lineage>
</organism>
<dbReference type="Pfam" id="PF20294">
    <property type="entry name" value="KMPT-N"/>
    <property type="match status" value="1"/>
</dbReference>
<gene>
    <name evidence="2" type="ORF">YOLOSWAG_112</name>
</gene>